<gene>
    <name evidence="6" type="ORF">E6H04_09395</name>
</gene>
<sequence>MPMSDERIRFPWGSYYERGLITRRQFVKLSALIGGAATAGAILAEQQPAAAALAPPAKQVLRYPDFEPLHFDPATMESRPEILAGMALFDPLITFDDAGRVVPLAAKSWEVSKDELTYTFHLRPGMQWSDGHPVTAADYEYAWKRVADPETASDYASAFYPIKGALDFNKGTTKNRDTVAVHAADALTLRVTLAEPAAYFLRLVSTWNYMPVPRWQIEKHGKKWVDAGNHVGNGMFTLQKWEHDREMVIVANPRYWGAKPTLQRVVFTLTDDPFRTSLPAFENNELDVTDQIQPGDIDRVKKDSVLGKQIQKYRWSGTAMMFCDTTNTNSPLSKVKVRQALYLAADHTRLANEALRGIYDPAQTITPPGTIGYLEAAPLSGGVDRARQLLAEAGYPDGKGFPEVKVAWPKLVTYDLAAQALQQMWRDTLKITITLQRMDRKEFNAAFNSWAKQPYDAYIERWGSDYEDPANWANILFDSDQDFFHTRWRNAQFDSLIRKGAGEADPAKRKQMYEAAEKILSTELPAIPLYHLGVIVAVKPWVQGFRLPPAAAAWHGTFGRVKILDH</sequence>
<evidence type="ECO:0000313" key="7">
    <source>
        <dbReference type="Proteomes" id="UP000320048"/>
    </source>
</evidence>
<dbReference type="Gene3D" id="3.40.190.10">
    <property type="entry name" value="Periplasmic binding protein-like II"/>
    <property type="match status" value="1"/>
</dbReference>
<accession>A0A537J965</accession>
<dbReference type="GO" id="GO:0030313">
    <property type="term" value="C:cell envelope"/>
    <property type="evidence" value="ECO:0007669"/>
    <property type="project" value="UniProtKB-SubCell"/>
</dbReference>
<evidence type="ECO:0000256" key="3">
    <source>
        <dbReference type="ARBA" id="ARBA00022448"/>
    </source>
</evidence>
<comment type="similarity">
    <text evidence="2">Belongs to the bacterial solute-binding protein 5 family.</text>
</comment>
<dbReference type="Gene3D" id="3.90.76.10">
    <property type="entry name" value="Dipeptide-binding Protein, Domain 1"/>
    <property type="match status" value="1"/>
</dbReference>
<comment type="caution">
    <text evidence="6">The sequence shown here is derived from an EMBL/GenBank/DDBJ whole genome shotgun (WGS) entry which is preliminary data.</text>
</comment>
<dbReference type="CDD" id="cd08504">
    <property type="entry name" value="PBP2_OppA"/>
    <property type="match status" value="1"/>
</dbReference>
<protein>
    <submittedName>
        <fullName evidence="6">Peptide ABC transporter substrate-binding protein</fullName>
    </submittedName>
</protein>
<evidence type="ECO:0000256" key="4">
    <source>
        <dbReference type="ARBA" id="ARBA00022729"/>
    </source>
</evidence>
<dbReference type="EMBL" id="VBAO01000246">
    <property type="protein sequence ID" value="TMI80023.1"/>
    <property type="molecule type" value="Genomic_DNA"/>
</dbReference>
<comment type="subcellular location">
    <subcellularLocation>
        <location evidence="1">Cell envelope</location>
    </subcellularLocation>
</comment>
<name>A0A537J965_9BACT</name>
<dbReference type="Gene3D" id="3.10.105.10">
    <property type="entry name" value="Dipeptide-binding Protein, Domain 3"/>
    <property type="match status" value="1"/>
</dbReference>
<dbReference type="InterPro" id="IPR000914">
    <property type="entry name" value="SBP_5_dom"/>
</dbReference>
<dbReference type="GO" id="GO:0015833">
    <property type="term" value="P:peptide transport"/>
    <property type="evidence" value="ECO:0007669"/>
    <property type="project" value="TreeGrafter"/>
</dbReference>
<evidence type="ECO:0000259" key="5">
    <source>
        <dbReference type="Pfam" id="PF00496"/>
    </source>
</evidence>
<evidence type="ECO:0000256" key="2">
    <source>
        <dbReference type="ARBA" id="ARBA00005695"/>
    </source>
</evidence>
<dbReference type="InterPro" id="IPR030678">
    <property type="entry name" value="Peptide/Ni-bd"/>
</dbReference>
<reference evidence="6 7" key="1">
    <citation type="journal article" date="2019" name="Nat. Microbiol.">
        <title>Mediterranean grassland soil C-N compound turnover is dependent on rainfall and depth, and is mediated by genomically divergent microorganisms.</title>
        <authorList>
            <person name="Diamond S."/>
            <person name="Andeer P.F."/>
            <person name="Li Z."/>
            <person name="Crits-Christoph A."/>
            <person name="Burstein D."/>
            <person name="Anantharaman K."/>
            <person name="Lane K.R."/>
            <person name="Thomas B.C."/>
            <person name="Pan C."/>
            <person name="Northen T.R."/>
            <person name="Banfield J.F."/>
        </authorList>
    </citation>
    <scope>NUCLEOTIDE SEQUENCE [LARGE SCALE GENOMIC DNA]</scope>
    <source>
        <strain evidence="6">NP_7</strain>
    </source>
</reference>
<dbReference type="FunFam" id="3.90.76.10:FF:000001">
    <property type="entry name" value="Oligopeptide ABC transporter substrate-binding protein"/>
    <property type="match status" value="1"/>
</dbReference>
<keyword evidence="4" id="KW-0732">Signal</keyword>
<keyword evidence="3" id="KW-0813">Transport</keyword>
<dbReference type="Pfam" id="PF00496">
    <property type="entry name" value="SBP_bac_5"/>
    <property type="match status" value="1"/>
</dbReference>
<dbReference type="Proteomes" id="UP000320048">
    <property type="component" value="Unassembled WGS sequence"/>
</dbReference>
<dbReference type="PANTHER" id="PTHR30290">
    <property type="entry name" value="PERIPLASMIC BINDING COMPONENT OF ABC TRANSPORTER"/>
    <property type="match status" value="1"/>
</dbReference>
<evidence type="ECO:0000256" key="1">
    <source>
        <dbReference type="ARBA" id="ARBA00004196"/>
    </source>
</evidence>
<dbReference type="GO" id="GO:1904680">
    <property type="term" value="F:peptide transmembrane transporter activity"/>
    <property type="evidence" value="ECO:0007669"/>
    <property type="project" value="TreeGrafter"/>
</dbReference>
<feature type="domain" description="Solute-binding protein family 5" evidence="5">
    <location>
        <begin position="101"/>
        <end position="481"/>
    </location>
</feature>
<organism evidence="6 7">
    <name type="scientific">Candidatus Segetimicrobium genomatis</name>
    <dbReference type="NCBI Taxonomy" id="2569760"/>
    <lineage>
        <taxon>Bacteria</taxon>
        <taxon>Bacillati</taxon>
        <taxon>Candidatus Sysuimicrobiota</taxon>
        <taxon>Candidatus Sysuimicrobiia</taxon>
        <taxon>Candidatus Sysuimicrobiales</taxon>
        <taxon>Candidatus Segetimicrobiaceae</taxon>
        <taxon>Candidatus Segetimicrobium</taxon>
    </lineage>
</organism>
<dbReference type="PROSITE" id="PS51318">
    <property type="entry name" value="TAT"/>
    <property type="match status" value="1"/>
</dbReference>
<dbReference type="NCBIfam" id="TIGR01409">
    <property type="entry name" value="TAT_signal_seq"/>
    <property type="match status" value="1"/>
</dbReference>
<dbReference type="GO" id="GO:0042597">
    <property type="term" value="C:periplasmic space"/>
    <property type="evidence" value="ECO:0007669"/>
    <property type="project" value="UniProtKB-ARBA"/>
</dbReference>
<dbReference type="GO" id="GO:0043190">
    <property type="term" value="C:ATP-binding cassette (ABC) transporter complex"/>
    <property type="evidence" value="ECO:0007669"/>
    <property type="project" value="InterPro"/>
</dbReference>
<dbReference type="PIRSF" id="PIRSF002741">
    <property type="entry name" value="MppA"/>
    <property type="match status" value="1"/>
</dbReference>
<evidence type="ECO:0000313" key="6">
    <source>
        <dbReference type="EMBL" id="TMI80023.1"/>
    </source>
</evidence>
<dbReference type="InterPro" id="IPR006311">
    <property type="entry name" value="TAT_signal"/>
</dbReference>
<dbReference type="SUPFAM" id="SSF53850">
    <property type="entry name" value="Periplasmic binding protein-like II"/>
    <property type="match status" value="1"/>
</dbReference>
<dbReference type="AlphaFoldDB" id="A0A537J965"/>
<dbReference type="InterPro" id="IPR019546">
    <property type="entry name" value="TAT_signal_bac_arc"/>
</dbReference>
<proteinExistence type="inferred from homology"/>
<dbReference type="InterPro" id="IPR039424">
    <property type="entry name" value="SBP_5"/>
</dbReference>
<dbReference type="PANTHER" id="PTHR30290:SF10">
    <property type="entry name" value="PERIPLASMIC OLIGOPEPTIDE-BINDING PROTEIN-RELATED"/>
    <property type="match status" value="1"/>
</dbReference>